<gene>
    <name evidence="1" type="ORF">CH330_09755</name>
</gene>
<dbReference type="AlphaFoldDB" id="A0A235BQH1"/>
<reference evidence="1 2" key="1">
    <citation type="submission" date="2017-07" db="EMBL/GenBank/DDBJ databases">
        <title>Recovery of genomes from metagenomes via a dereplication, aggregation, and scoring strategy.</title>
        <authorList>
            <person name="Sieber C.M."/>
            <person name="Probst A.J."/>
            <person name="Sharrar A."/>
            <person name="Thomas B.C."/>
            <person name="Hess M."/>
            <person name="Tringe S.G."/>
            <person name="Banfield J.F."/>
        </authorList>
    </citation>
    <scope>NUCLEOTIDE SEQUENCE [LARGE SCALE GENOMIC DNA]</scope>
    <source>
        <strain evidence="1">JGI_Cruoil_03_51_56</strain>
    </source>
</reference>
<proteinExistence type="predicted"/>
<dbReference type="SUPFAM" id="SSF81301">
    <property type="entry name" value="Nucleotidyltransferase"/>
    <property type="match status" value="1"/>
</dbReference>
<evidence type="ECO:0008006" key="3">
    <source>
        <dbReference type="Google" id="ProtNLM"/>
    </source>
</evidence>
<protein>
    <recommendedName>
        <fullName evidence="3">Polymerase nucleotidyl transferase domain-containing protein</fullName>
    </recommendedName>
</protein>
<dbReference type="InterPro" id="IPR043519">
    <property type="entry name" value="NT_sf"/>
</dbReference>
<dbReference type="Proteomes" id="UP000215559">
    <property type="component" value="Unassembled WGS sequence"/>
</dbReference>
<dbReference type="Gene3D" id="3.30.460.10">
    <property type="entry name" value="Beta Polymerase, domain 2"/>
    <property type="match status" value="1"/>
</dbReference>
<organism evidence="1 2">
    <name type="scientific">candidate division WOR-3 bacterium JGI_Cruoil_03_51_56</name>
    <dbReference type="NCBI Taxonomy" id="1973747"/>
    <lineage>
        <taxon>Bacteria</taxon>
        <taxon>Bacteria division WOR-3</taxon>
    </lineage>
</organism>
<evidence type="ECO:0000313" key="1">
    <source>
        <dbReference type="EMBL" id="OYD13957.1"/>
    </source>
</evidence>
<sequence length="253" mass="29003">MTPDDYVLLIVSRHSPPTGLQSPVHEVRAQLQRPIKSWAKRYLLDIRFSGSYAKCTRVIGCTDADLLISLGPRTPGTMKQIYKNFFAYLAVKNYGPRQQNISIGITYSGLKIDLIPAKKHWGSTNNLSLFEVERQREIQTNIDTHISLVRQSHRLDEIKATKIWHNLRHLRFPSFYLELTVLNALRSSEENQPAANILTVLEYLRDKFISSRVSDPANSNNIISDDLMLHERMAISRAATDSLKESDWGKIIW</sequence>
<evidence type="ECO:0000313" key="2">
    <source>
        <dbReference type="Proteomes" id="UP000215559"/>
    </source>
</evidence>
<accession>A0A235BQH1</accession>
<dbReference type="EMBL" id="NOZP01000184">
    <property type="protein sequence ID" value="OYD13957.1"/>
    <property type="molecule type" value="Genomic_DNA"/>
</dbReference>
<name>A0A235BQH1_UNCW3</name>
<comment type="caution">
    <text evidence="1">The sequence shown here is derived from an EMBL/GenBank/DDBJ whole genome shotgun (WGS) entry which is preliminary data.</text>
</comment>